<dbReference type="Pfam" id="PF03466">
    <property type="entry name" value="LysR_substrate"/>
    <property type="match status" value="1"/>
</dbReference>
<dbReference type="InterPro" id="IPR005119">
    <property type="entry name" value="LysR_subst-bd"/>
</dbReference>
<dbReference type="PANTHER" id="PTHR30346:SF17">
    <property type="entry name" value="LYSR FAMILY TRANSCRIPTIONAL REGULATOR"/>
    <property type="match status" value="1"/>
</dbReference>
<reference evidence="10" key="1">
    <citation type="submission" date="2016-06" db="EMBL/GenBank/DDBJ databases">
        <authorList>
            <person name="Sutton G."/>
            <person name="Brinkac L."/>
            <person name="Sanka R."/>
            <person name="Adams M."/>
            <person name="Lau E."/>
            <person name="Sam S."/>
            <person name="Sreng N."/>
            <person name="Him V."/>
            <person name="Kerleguer A."/>
            <person name="Cheng S."/>
        </authorList>
    </citation>
    <scope>NUCLEOTIDE SEQUENCE [LARGE SCALE GENOMIC DNA]</scope>
    <source>
        <strain evidence="10">E1876</strain>
    </source>
</reference>
<dbReference type="OrthoDB" id="3176554at2"/>
<dbReference type="RefSeq" id="WP_064920784.1">
    <property type="nucleotide sequence ID" value="NZ_LZJK01000040.1"/>
</dbReference>
<keyword evidence="3" id="KW-0238">DNA-binding</keyword>
<dbReference type="InterPro" id="IPR036390">
    <property type="entry name" value="WH_DNA-bd_sf"/>
</dbReference>
<sequence>MSPVPDLRRLTHFIAVAESAGFTSAAKQLHLSQQALSHSVQQLEKEIGATLLVRSGRRIALTPAGRTLMDEGRALLAAARTLTQHTRAAASAEPDEFVVGHSPAISNHDVYALLEPAIAASPDTSFTVVQLFPDRLTAGVRDGDVQLGLRRAVVPQDRLAGAVIGYDPLRVAVPGSHPLADRPRISIADLADEVIALWAPPGASYYSDFLVNACRRAGFEPQYRVSRVQGCPPEVAALTESAVAFVTAPPGPAVGGAVTVVDLAEPLLVPVQALWQPHTNSPVRDLILRQRP</sequence>
<evidence type="ECO:0000256" key="6">
    <source>
        <dbReference type="ARBA" id="ARBA00040885"/>
    </source>
</evidence>
<dbReference type="PROSITE" id="PS50931">
    <property type="entry name" value="HTH_LYSR"/>
    <property type="match status" value="1"/>
</dbReference>
<dbReference type="Pfam" id="PF00126">
    <property type="entry name" value="HTH_1"/>
    <property type="match status" value="1"/>
</dbReference>
<dbReference type="Proteomes" id="UP000093943">
    <property type="component" value="Unassembled WGS sequence"/>
</dbReference>
<evidence type="ECO:0000256" key="5">
    <source>
        <dbReference type="ARBA" id="ARBA00023163"/>
    </source>
</evidence>
<dbReference type="AlphaFoldDB" id="A0A1A2XUW3"/>
<feature type="domain" description="HTH lysR-type" evidence="8">
    <location>
        <begin position="5"/>
        <end position="62"/>
    </location>
</feature>
<evidence type="ECO:0000256" key="2">
    <source>
        <dbReference type="ARBA" id="ARBA00023015"/>
    </source>
</evidence>
<comment type="function">
    <text evidence="7">Required for the induction the katG gene for catalase. Involved in the response to hydrogen peroxide.</text>
</comment>
<dbReference type="EMBL" id="LZKG01000096">
    <property type="protein sequence ID" value="OBI28933.1"/>
    <property type="molecule type" value="Genomic_DNA"/>
</dbReference>
<keyword evidence="4" id="KW-0010">Activator</keyword>
<comment type="similarity">
    <text evidence="1">Belongs to the LysR transcriptional regulatory family.</text>
</comment>
<accession>A0A1A2XUW3</accession>
<gene>
    <name evidence="9" type="ORF">A5710_00250</name>
</gene>
<dbReference type="SUPFAM" id="SSF46785">
    <property type="entry name" value="Winged helix' DNA-binding domain"/>
    <property type="match status" value="1"/>
</dbReference>
<proteinExistence type="inferred from homology"/>
<name>A0A1A2XUW3_MYCSD</name>
<evidence type="ECO:0000256" key="7">
    <source>
        <dbReference type="ARBA" id="ARBA00056658"/>
    </source>
</evidence>
<evidence type="ECO:0000259" key="8">
    <source>
        <dbReference type="PROSITE" id="PS50931"/>
    </source>
</evidence>
<dbReference type="SUPFAM" id="SSF53850">
    <property type="entry name" value="Periplasmic binding protein-like II"/>
    <property type="match status" value="1"/>
</dbReference>
<evidence type="ECO:0000313" key="10">
    <source>
        <dbReference type="Proteomes" id="UP000093943"/>
    </source>
</evidence>
<dbReference type="FunFam" id="1.10.10.10:FF:000001">
    <property type="entry name" value="LysR family transcriptional regulator"/>
    <property type="match status" value="1"/>
</dbReference>
<dbReference type="InterPro" id="IPR000847">
    <property type="entry name" value="LysR_HTH_N"/>
</dbReference>
<keyword evidence="5" id="KW-0804">Transcription</keyword>
<dbReference type="GO" id="GO:0032993">
    <property type="term" value="C:protein-DNA complex"/>
    <property type="evidence" value="ECO:0007669"/>
    <property type="project" value="TreeGrafter"/>
</dbReference>
<dbReference type="Gene3D" id="3.40.190.10">
    <property type="entry name" value="Periplasmic binding protein-like II"/>
    <property type="match status" value="2"/>
</dbReference>
<dbReference type="InterPro" id="IPR036388">
    <property type="entry name" value="WH-like_DNA-bd_sf"/>
</dbReference>
<evidence type="ECO:0000256" key="1">
    <source>
        <dbReference type="ARBA" id="ARBA00009437"/>
    </source>
</evidence>
<evidence type="ECO:0000256" key="4">
    <source>
        <dbReference type="ARBA" id="ARBA00023159"/>
    </source>
</evidence>
<evidence type="ECO:0000256" key="3">
    <source>
        <dbReference type="ARBA" id="ARBA00023125"/>
    </source>
</evidence>
<comment type="caution">
    <text evidence="9">The sequence shown here is derived from an EMBL/GenBank/DDBJ whole genome shotgun (WGS) entry which is preliminary data.</text>
</comment>
<evidence type="ECO:0000313" key="9">
    <source>
        <dbReference type="EMBL" id="OBI28933.1"/>
    </source>
</evidence>
<organism evidence="9 10">
    <name type="scientific">Mycolicibacter sinensis (strain JDM601)</name>
    <name type="common">Mycobacterium sinense</name>
    <dbReference type="NCBI Taxonomy" id="875328"/>
    <lineage>
        <taxon>Bacteria</taxon>
        <taxon>Bacillati</taxon>
        <taxon>Actinomycetota</taxon>
        <taxon>Actinomycetes</taxon>
        <taxon>Mycobacteriales</taxon>
        <taxon>Mycobacteriaceae</taxon>
        <taxon>Mycolicibacter</taxon>
    </lineage>
</organism>
<dbReference type="PRINTS" id="PR00039">
    <property type="entry name" value="HTHLYSR"/>
</dbReference>
<dbReference type="Gene3D" id="1.10.10.10">
    <property type="entry name" value="Winged helix-like DNA-binding domain superfamily/Winged helix DNA-binding domain"/>
    <property type="match status" value="1"/>
</dbReference>
<dbReference type="GO" id="GO:0003700">
    <property type="term" value="F:DNA-binding transcription factor activity"/>
    <property type="evidence" value="ECO:0007669"/>
    <property type="project" value="InterPro"/>
</dbReference>
<protein>
    <recommendedName>
        <fullName evidence="6">Probable hydrogen peroxide-inducible genes activator</fullName>
    </recommendedName>
</protein>
<dbReference type="GO" id="GO:0003677">
    <property type="term" value="F:DNA binding"/>
    <property type="evidence" value="ECO:0007669"/>
    <property type="project" value="UniProtKB-KW"/>
</dbReference>
<dbReference type="PANTHER" id="PTHR30346">
    <property type="entry name" value="TRANSCRIPTIONAL DUAL REGULATOR HCAR-RELATED"/>
    <property type="match status" value="1"/>
</dbReference>
<keyword evidence="2" id="KW-0805">Transcription regulation</keyword>